<dbReference type="NCBIfam" id="TIGR00797">
    <property type="entry name" value="matE"/>
    <property type="match status" value="1"/>
</dbReference>
<feature type="transmembrane region" description="Helical" evidence="13">
    <location>
        <begin position="372"/>
        <end position="389"/>
    </location>
</feature>
<evidence type="ECO:0000256" key="2">
    <source>
        <dbReference type="ARBA" id="ARBA00004651"/>
    </source>
</evidence>
<dbReference type="KEGG" id="fms:M1R53_04585"/>
<feature type="transmembrane region" description="Helical" evidence="13">
    <location>
        <begin position="401"/>
        <end position="424"/>
    </location>
</feature>
<evidence type="ECO:0000256" key="3">
    <source>
        <dbReference type="ARBA" id="ARBA00010199"/>
    </source>
</evidence>
<dbReference type="PIRSF" id="PIRSF006603">
    <property type="entry name" value="DinF"/>
    <property type="match status" value="1"/>
</dbReference>
<evidence type="ECO:0000256" key="4">
    <source>
        <dbReference type="ARBA" id="ARBA00020268"/>
    </source>
</evidence>
<dbReference type="GO" id="GO:0006811">
    <property type="term" value="P:monoatomic ion transport"/>
    <property type="evidence" value="ECO:0007669"/>
    <property type="project" value="UniProtKB-KW"/>
</dbReference>
<gene>
    <name evidence="14" type="ORF">M1R53_04585</name>
</gene>
<feature type="transmembrane region" description="Helical" evidence="13">
    <location>
        <begin position="144"/>
        <end position="162"/>
    </location>
</feature>
<dbReference type="GO" id="GO:0005886">
    <property type="term" value="C:plasma membrane"/>
    <property type="evidence" value="ECO:0007669"/>
    <property type="project" value="UniProtKB-SubCell"/>
</dbReference>
<dbReference type="AlphaFoldDB" id="A0A9E7DIF6"/>
<feature type="transmembrane region" description="Helical" evidence="13">
    <location>
        <begin position="174"/>
        <end position="191"/>
    </location>
</feature>
<dbReference type="PANTHER" id="PTHR43298">
    <property type="entry name" value="MULTIDRUG RESISTANCE PROTEIN NORM-RELATED"/>
    <property type="match status" value="1"/>
</dbReference>
<keyword evidence="5" id="KW-0813">Transport</keyword>
<keyword evidence="11 13" id="KW-0472">Membrane</keyword>
<comment type="similarity">
    <text evidence="3">Belongs to the multi antimicrobial extrusion (MATE) (TC 2.A.66.1) family.</text>
</comment>
<sequence length="461" mass="50948">MKAIDLDERRDLILHGDMKKTIITLATPIVLNNIIQTLYNLVDSYWVSGIGEISFAATGFIWPVMFLFISIGIGLSIASTSLISQLIGRGDVQKVKTYKENVYILTLILSILLVSIGIVFSSTILKLMGAEGKLFEESKAYLDILYLGIPFVFIFFSTNSMFQSAGDTRTPTIVSGLSTIINAILDPIFIYDKIPFIGLQGFNMGIKGAGLATILSQAFMAIILIISAIKKGLIDINFFKYKFDSAACKKIISIGIPSCVGQSGEALGFIILNTFVLSYGQDTLTAFVTINRVTSIISQPPGGIGQSIVSIVGQNKGVKNYDRVKLAFRTACNMSNFICILGSILVWIFRDQVLGIFLNNASEKLMTLSREYLFFILLTNFCMGLYNVYQGLFQGSGKTDLAMKMLLGRLWVLRIPMILVFKHIFMMGPIAIWLAMSLSNLCTSLYGYILYKKGNWKGDII</sequence>
<reference evidence="14" key="1">
    <citation type="submission" date="2022-04" db="EMBL/GenBank/DDBJ databases">
        <title>Complete genome sequences of Ezakiella coagulans and Fenollaria massiliensis.</title>
        <authorList>
            <person name="France M.T."/>
            <person name="Clifford J."/>
            <person name="Narina S."/>
            <person name="Rutt L."/>
            <person name="Ravel J."/>
        </authorList>
    </citation>
    <scope>NUCLEOTIDE SEQUENCE</scope>
    <source>
        <strain evidence="14">C0061C2</strain>
    </source>
</reference>
<evidence type="ECO:0000256" key="1">
    <source>
        <dbReference type="ARBA" id="ARBA00003408"/>
    </source>
</evidence>
<keyword evidence="6" id="KW-0050">Antiport</keyword>
<accession>A0A9E7DIF6</accession>
<evidence type="ECO:0000256" key="11">
    <source>
        <dbReference type="ARBA" id="ARBA00023136"/>
    </source>
</evidence>
<feature type="transmembrane region" description="Helical" evidence="13">
    <location>
        <begin position="102"/>
        <end position="124"/>
    </location>
</feature>
<evidence type="ECO:0000256" key="8">
    <source>
        <dbReference type="ARBA" id="ARBA00022692"/>
    </source>
</evidence>
<keyword evidence="8 13" id="KW-0812">Transmembrane</keyword>
<keyword evidence="10" id="KW-0406">Ion transport</keyword>
<evidence type="ECO:0000256" key="7">
    <source>
        <dbReference type="ARBA" id="ARBA00022475"/>
    </source>
</evidence>
<dbReference type="InterPro" id="IPR050222">
    <property type="entry name" value="MATE_MdtK"/>
</dbReference>
<evidence type="ECO:0000256" key="5">
    <source>
        <dbReference type="ARBA" id="ARBA00022448"/>
    </source>
</evidence>
<dbReference type="InterPro" id="IPR002528">
    <property type="entry name" value="MATE_fam"/>
</dbReference>
<dbReference type="EMBL" id="CP096649">
    <property type="protein sequence ID" value="UQK58520.1"/>
    <property type="molecule type" value="Genomic_DNA"/>
</dbReference>
<comment type="subcellular location">
    <subcellularLocation>
        <location evidence="2">Cell membrane</location>
        <topology evidence="2">Multi-pass membrane protein</topology>
    </subcellularLocation>
</comment>
<proteinExistence type="inferred from homology"/>
<dbReference type="InterPro" id="IPR048279">
    <property type="entry name" value="MdtK-like"/>
</dbReference>
<name>A0A9E7DIF6_9FIRM</name>
<feature type="transmembrane region" description="Helical" evidence="13">
    <location>
        <begin position="21"/>
        <end position="39"/>
    </location>
</feature>
<organism evidence="14 15">
    <name type="scientific">Fenollaria massiliensis</name>
    <dbReference type="NCBI Taxonomy" id="938288"/>
    <lineage>
        <taxon>Bacteria</taxon>
        <taxon>Bacillati</taxon>
        <taxon>Bacillota</taxon>
        <taxon>Clostridia</taxon>
        <taxon>Eubacteriales</taxon>
        <taxon>Fenollaria</taxon>
    </lineage>
</organism>
<evidence type="ECO:0000313" key="14">
    <source>
        <dbReference type="EMBL" id="UQK58520.1"/>
    </source>
</evidence>
<dbReference type="Proteomes" id="UP000831151">
    <property type="component" value="Chromosome"/>
</dbReference>
<evidence type="ECO:0000256" key="13">
    <source>
        <dbReference type="SAM" id="Phobius"/>
    </source>
</evidence>
<comment type="function">
    <text evidence="1">Multidrug efflux pump.</text>
</comment>
<dbReference type="PANTHER" id="PTHR43298:SF2">
    <property type="entry name" value="FMN_FAD EXPORTER YEEO-RELATED"/>
    <property type="match status" value="1"/>
</dbReference>
<evidence type="ECO:0000256" key="12">
    <source>
        <dbReference type="ARBA" id="ARBA00031636"/>
    </source>
</evidence>
<dbReference type="Pfam" id="PF01554">
    <property type="entry name" value="MatE"/>
    <property type="match status" value="2"/>
</dbReference>
<protein>
    <recommendedName>
        <fullName evidence="4">Probable multidrug resistance protein NorM</fullName>
    </recommendedName>
    <alternativeName>
        <fullName evidence="12">Multidrug-efflux transporter</fullName>
    </alternativeName>
</protein>
<keyword evidence="9 13" id="KW-1133">Transmembrane helix</keyword>
<evidence type="ECO:0000256" key="9">
    <source>
        <dbReference type="ARBA" id="ARBA00022989"/>
    </source>
</evidence>
<evidence type="ECO:0000256" key="10">
    <source>
        <dbReference type="ARBA" id="ARBA00023065"/>
    </source>
</evidence>
<feature type="transmembrane region" description="Helical" evidence="13">
    <location>
        <begin position="59"/>
        <end position="82"/>
    </location>
</feature>
<keyword evidence="15" id="KW-1185">Reference proteome</keyword>
<feature type="transmembrane region" description="Helical" evidence="13">
    <location>
        <begin position="430"/>
        <end position="451"/>
    </location>
</feature>
<evidence type="ECO:0000313" key="15">
    <source>
        <dbReference type="Proteomes" id="UP000831151"/>
    </source>
</evidence>
<evidence type="ECO:0000256" key="6">
    <source>
        <dbReference type="ARBA" id="ARBA00022449"/>
    </source>
</evidence>
<dbReference type="RefSeq" id="WP_249242137.1">
    <property type="nucleotide sequence ID" value="NZ_CP096649.1"/>
</dbReference>
<feature type="transmembrane region" description="Helical" evidence="13">
    <location>
        <begin position="211"/>
        <end position="229"/>
    </location>
</feature>
<dbReference type="GO" id="GO:0042910">
    <property type="term" value="F:xenobiotic transmembrane transporter activity"/>
    <property type="evidence" value="ECO:0007669"/>
    <property type="project" value="InterPro"/>
</dbReference>
<keyword evidence="7" id="KW-1003">Cell membrane</keyword>
<dbReference type="GO" id="GO:0015297">
    <property type="term" value="F:antiporter activity"/>
    <property type="evidence" value="ECO:0007669"/>
    <property type="project" value="UniProtKB-KW"/>
</dbReference>
<feature type="transmembrane region" description="Helical" evidence="13">
    <location>
        <begin position="326"/>
        <end position="349"/>
    </location>
</feature>